<reference evidence="1 2" key="1">
    <citation type="journal article" date="2004" name="J. Virol.">
        <title>Sequence analysis of the genome of the Neodiprion sertifer nucleopolyhedrovirus.</title>
        <authorList>
            <person name="Garcia-Maruniak A."/>
            <person name="Maruniak J.E."/>
            <person name="Zanotto P.M."/>
            <person name="Doumbouya A.E."/>
            <person name="Liu J.C."/>
            <person name="Merritt T.M."/>
            <person name="Lanoie J.S."/>
        </authorList>
    </citation>
    <scope>NUCLEOTIDE SEQUENCE [LARGE SCALE GENOMIC DNA]</scope>
</reference>
<keyword evidence="2" id="KW-1185">Reference proteome</keyword>
<dbReference type="Pfam" id="PF00415">
    <property type="entry name" value="RCC1"/>
    <property type="match status" value="1"/>
</dbReference>
<dbReference type="SUPFAM" id="SSF50985">
    <property type="entry name" value="RCC1/BLIP-II"/>
    <property type="match status" value="1"/>
</dbReference>
<dbReference type="Proteomes" id="UP000243697">
    <property type="component" value="Segment"/>
</dbReference>
<accession>Q6JK86</accession>
<protein>
    <submittedName>
        <fullName evidence="1">Uncharacterized protein</fullName>
    </submittedName>
</protein>
<dbReference type="KEGG" id="vg:7871787"/>
<dbReference type="InterPro" id="IPR000408">
    <property type="entry name" value="Reg_chr_condens"/>
</dbReference>
<proteinExistence type="predicted"/>
<organism evidence="1 2">
    <name type="scientific">Neodiprion sertifer nucleopolyhedrovirus</name>
    <dbReference type="NCBI Taxonomy" id="111874"/>
    <lineage>
        <taxon>Viruses</taxon>
        <taxon>Viruses incertae sedis</taxon>
        <taxon>Naldaviricetes</taxon>
        <taxon>Lefavirales</taxon>
        <taxon>Baculoviridae</taxon>
        <taxon>Gammabaculovirus</taxon>
        <taxon>Gammabaculovirus nesertiferis</taxon>
    </lineage>
</organism>
<dbReference type="PROSITE" id="PS50012">
    <property type="entry name" value="RCC1_3"/>
    <property type="match status" value="1"/>
</dbReference>
<dbReference type="GeneID" id="7871787"/>
<name>Q6JK86_9CBAC</name>
<evidence type="ECO:0000313" key="2">
    <source>
        <dbReference type="Proteomes" id="UP000243697"/>
    </source>
</evidence>
<dbReference type="RefSeq" id="YP_025181.1">
    <property type="nucleotide sequence ID" value="NC_005905.1"/>
</dbReference>
<sequence>MGSNYQLGSNDNRDIYLPLILSDSIDKKIIAVDCGGQHSAMIAQRIKASARYHSS</sequence>
<evidence type="ECO:0000313" key="1">
    <source>
        <dbReference type="EMBL" id="AAQ96451.1"/>
    </source>
</evidence>
<dbReference type="InterPro" id="IPR009091">
    <property type="entry name" value="RCC1/BLIP-II"/>
</dbReference>
<dbReference type="EMBL" id="AY430810">
    <property type="protein sequence ID" value="AAQ96451.1"/>
    <property type="molecule type" value="Genomic_DNA"/>
</dbReference>